<evidence type="ECO:0000259" key="7">
    <source>
        <dbReference type="Pfam" id="PF01138"/>
    </source>
</evidence>
<comment type="similarity">
    <text evidence="1 6">Belongs to the RNase PH family.</text>
</comment>
<dbReference type="EC" id="2.7.7.56" evidence="6"/>
<comment type="subunit">
    <text evidence="6">Homohexameric ring arranged as a trimer of dimers.</text>
</comment>
<gene>
    <name evidence="6" type="primary">rph</name>
    <name evidence="9" type="ORF">DRP44_04580</name>
</gene>
<dbReference type="PROSITE" id="PS01277">
    <property type="entry name" value="RIBONUCLEASE_PH"/>
    <property type="match status" value="1"/>
</dbReference>
<accession>A0A660S8D9</accession>
<organism evidence="9 10">
    <name type="scientific">candidate division TA06 bacterium</name>
    <dbReference type="NCBI Taxonomy" id="2250710"/>
    <lineage>
        <taxon>Bacteria</taxon>
        <taxon>Bacteria division TA06</taxon>
    </lineage>
</organism>
<dbReference type="GO" id="GO:0016075">
    <property type="term" value="P:rRNA catabolic process"/>
    <property type="evidence" value="ECO:0007669"/>
    <property type="project" value="UniProtKB-UniRule"/>
</dbReference>
<comment type="caution">
    <text evidence="9">The sequence shown here is derived from an EMBL/GenBank/DDBJ whole genome shotgun (WGS) entry which is preliminary data.</text>
</comment>
<evidence type="ECO:0000256" key="5">
    <source>
        <dbReference type="ARBA" id="ARBA00022884"/>
    </source>
</evidence>
<protein>
    <recommendedName>
        <fullName evidence="6">Ribonuclease PH</fullName>
        <shortName evidence="6">RNase PH</shortName>
        <ecNumber evidence="6">2.7.7.56</ecNumber>
    </recommendedName>
    <alternativeName>
        <fullName evidence="6">tRNA nucleotidyltransferase</fullName>
    </alternativeName>
</protein>
<comment type="catalytic activity">
    <reaction evidence="6">
        <text>tRNA(n+1) + phosphate = tRNA(n) + a ribonucleoside 5'-diphosphate</text>
        <dbReference type="Rhea" id="RHEA:10628"/>
        <dbReference type="Rhea" id="RHEA-COMP:17343"/>
        <dbReference type="Rhea" id="RHEA-COMP:17344"/>
        <dbReference type="ChEBI" id="CHEBI:43474"/>
        <dbReference type="ChEBI" id="CHEBI:57930"/>
        <dbReference type="ChEBI" id="CHEBI:173114"/>
        <dbReference type="EC" id="2.7.7.56"/>
    </reaction>
</comment>
<feature type="binding site" evidence="6">
    <location>
        <begin position="120"/>
        <end position="122"/>
    </location>
    <ligand>
        <name>phosphate</name>
        <dbReference type="ChEBI" id="CHEBI:43474"/>
        <note>substrate</note>
    </ligand>
</feature>
<dbReference type="GO" id="GO:0008033">
    <property type="term" value="P:tRNA processing"/>
    <property type="evidence" value="ECO:0007669"/>
    <property type="project" value="UniProtKB-UniRule"/>
</dbReference>
<name>A0A660S8D9_UNCT6</name>
<dbReference type="InterPro" id="IPR050080">
    <property type="entry name" value="RNase_PH"/>
</dbReference>
<dbReference type="GO" id="GO:0009022">
    <property type="term" value="F:tRNA nucleotidyltransferase activity"/>
    <property type="evidence" value="ECO:0007669"/>
    <property type="project" value="UniProtKB-UniRule"/>
</dbReference>
<evidence type="ECO:0000256" key="2">
    <source>
        <dbReference type="ARBA" id="ARBA00022552"/>
    </source>
</evidence>
<dbReference type="AlphaFoldDB" id="A0A660S8D9"/>
<dbReference type="Proteomes" id="UP000282321">
    <property type="component" value="Unassembled WGS sequence"/>
</dbReference>
<keyword evidence="4 6" id="KW-0819">tRNA processing</keyword>
<dbReference type="PANTHER" id="PTHR11953:SF0">
    <property type="entry name" value="EXOSOME COMPLEX COMPONENT RRP41"/>
    <property type="match status" value="1"/>
</dbReference>
<dbReference type="InterPro" id="IPR027408">
    <property type="entry name" value="PNPase/RNase_PH_dom_sf"/>
</dbReference>
<keyword evidence="3 6" id="KW-0820">tRNA-binding</keyword>
<dbReference type="FunFam" id="3.30.230.70:FF:000003">
    <property type="entry name" value="Ribonuclease PH"/>
    <property type="match status" value="1"/>
</dbReference>
<keyword evidence="6 9" id="KW-0548">Nucleotidyltransferase</keyword>
<dbReference type="GO" id="GO:0000175">
    <property type="term" value="F:3'-5'-RNA exonuclease activity"/>
    <property type="evidence" value="ECO:0007669"/>
    <property type="project" value="UniProtKB-UniRule"/>
</dbReference>
<feature type="domain" description="Exoribonuclease phosphorolytic" evidence="8">
    <location>
        <begin position="155"/>
        <end position="219"/>
    </location>
</feature>
<dbReference type="InterPro" id="IPR001247">
    <property type="entry name" value="ExoRNase_PH_dom1"/>
</dbReference>
<dbReference type="PANTHER" id="PTHR11953">
    <property type="entry name" value="EXOSOME COMPLEX COMPONENT"/>
    <property type="match status" value="1"/>
</dbReference>
<keyword evidence="6 9" id="KW-0808">Transferase</keyword>
<dbReference type="Gene3D" id="3.30.230.70">
    <property type="entry name" value="GHMP Kinase, N-terminal domain"/>
    <property type="match status" value="1"/>
</dbReference>
<keyword evidence="2 6" id="KW-0698">rRNA processing</keyword>
<proteinExistence type="inferred from homology"/>
<dbReference type="InterPro" id="IPR036345">
    <property type="entry name" value="ExoRNase_PH_dom2_sf"/>
</dbReference>
<evidence type="ECO:0000256" key="4">
    <source>
        <dbReference type="ARBA" id="ARBA00022694"/>
    </source>
</evidence>
<evidence type="ECO:0000256" key="1">
    <source>
        <dbReference type="ARBA" id="ARBA00006678"/>
    </source>
</evidence>
<dbReference type="HAMAP" id="MF_00564">
    <property type="entry name" value="RNase_PH"/>
    <property type="match status" value="1"/>
</dbReference>
<dbReference type="NCBIfam" id="TIGR01966">
    <property type="entry name" value="RNasePH"/>
    <property type="match status" value="1"/>
</dbReference>
<dbReference type="InterPro" id="IPR018336">
    <property type="entry name" value="RNase_PH_CS"/>
</dbReference>
<evidence type="ECO:0000256" key="6">
    <source>
        <dbReference type="HAMAP-Rule" id="MF_00564"/>
    </source>
</evidence>
<dbReference type="InterPro" id="IPR020568">
    <property type="entry name" value="Ribosomal_Su5_D2-typ_SF"/>
</dbReference>
<dbReference type="GO" id="GO:0000049">
    <property type="term" value="F:tRNA binding"/>
    <property type="evidence" value="ECO:0007669"/>
    <property type="project" value="UniProtKB-UniRule"/>
</dbReference>
<dbReference type="SUPFAM" id="SSF55666">
    <property type="entry name" value="Ribonuclease PH domain 2-like"/>
    <property type="match status" value="1"/>
</dbReference>
<dbReference type="Pfam" id="PF03725">
    <property type="entry name" value="RNase_PH_C"/>
    <property type="match status" value="1"/>
</dbReference>
<evidence type="ECO:0000259" key="8">
    <source>
        <dbReference type="Pfam" id="PF03725"/>
    </source>
</evidence>
<feature type="domain" description="Exoribonuclease phosphorolytic" evidence="7">
    <location>
        <begin position="10"/>
        <end position="134"/>
    </location>
</feature>
<reference evidence="9 10" key="1">
    <citation type="submission" date="2018-06" db="EMBL/GenBank/DDBJ databases">
        <title>Extensive metabolic versatility and redundancy in microbially diverse, dynamic hydrothermal sediments.</title>
        <authorList>
            <person name="Dombrowski N."/>
            <person name="Teske A."/>
            <person name="Baker B.J."/>
        </authorList>
    </citation>
    <scope>NUCLEOTIDE SEQUENCE [LARGE SCALE GENOMIC DNA]</scope>
    <source>
        <strain evidence="9">B35_G9</strain>
    </source>
</reference>
<dbReference type="Pfam" id="PF01138">
    <property type="entry name" value="RNase_PH"/>
    <property type="match status" value="1"/>
</dbReference>
<dbReference type="InterPro" id="IPR015847">
    <property type="entry name" value="ExoRNase_PH_dom2"/>
</dbReference>
<dbReference type="GO" id="GO:0031125">
    <property type="term" value="P:rRNA 3'-end processing"/>
    <property type="evidence" value="ECO:0007669"/>
    <property type="project" value="UniProtKB-ARBA"/>
</dbReference>
<keyword evidence="5" id="KW-0694">RNA-binding</keyword>
<comment type="function">
    <text evidence="6">Phosphorolytic 3'-5' exoribonuclease that plays an important role in tRNA 3'-end maturation. Removes nucleotide residues following the 3'-CCA terminus of tRNAs; can also add nucleotides to the ends of RNA molecules by using nucleoside diphosphates as substrates, but this may not be physiologically important. Probably plays a role in initiation of 16S rRNA degradation (leading to ribosome degradation) during starvation.</text>
</comment>
<feature type="binding site" evidence="6">
    <location>
        <position position="82"/>
    </location>
    <ligand>
        <name>phosphate</name>
        <dbReference type="ChEBI" id="CHEBI:43474"/>
        <note>substrate</note>
    </ligand>
</feature>
<dbReference type="InterPro" id="IPR002381">
    <property type="entry name" value="RNase_PH_bac-type"/>
</dbReference>
<evidence type="ECO:0000313" key="10">
    <source>
        <dbReference type="Proteomes" id="UP000282321"/>
    </source>
</evidence>
<evidence type="ECO:0000256" key="3">
    <source>
        <dbReference type="ARBA" id="ARBA00022555"/>
    </source>
</evidence>
<evidence type="ECO:0000313" key="9">
    <source>
        <dbReference type="EMBL" id="RKX66223.1"/>
    </source>
</evidence>
<sequence>MRNDERKDNQLRKISIIPHYIESEEASVLVKFGKTHVLVTATASEGVPPFLKHGGWITAEYGMLPRSSPQRISRERKGVAGRSTEIQRLIGRSLRAACDLEKLNDYTIIIDADVIQADGGTRTASITGGYVALYIKLKQMLKEKKIEDFPIVRQIAAVSAGIKDKKILLDLNYIEDSTTDVDLNLVADSKFSIIEIQGTGEKTTFTVNQLNEMLKVMKRGLAELFEIQRDVLKKYE</sequence>
<dbReference type="EMBL" id="QNBC01000051">
    <property type="protein sequence ID" value="RKX66223.1"/>
    <property type="molecule type" value="Genomic_DNA"/>
</dbReference>
<dbReference type="SUPFAM" id="SSF54211">
    <property type="entry name" value="Ribosomal protein S5 domain 2-like"/>
    <property type="match status" value="1"/>
</dbReference>